<protein>
    <submittedName>
        <fullName evidence="3">Neuroplastin</fullName>
    </submittedName>
</protein>
<feature type="chain" id="PRO_5018120491" evidence="2">
    <location>
        <begin position="16"/>
        <end position="241"/>
    </location>
</feature>
<name>A0A3M7S9C4_BRAPC</name>
<evidence type="ECO:0000313" key="4">
    <source>
        <dbReference type="Proteomes" id="UP000276133"/>
    </source>
</evidence>
<evidence type="ECO:0000313" key="3">
    <source>
        <dbReference type="EMBL" id="RNA32160.1"/>
    </source>
</evidence>
<comment type="caution">
    <text evidence="3">The sequence shown here is derived from an EMBL/GenBank/DDBJ whole genome shotgun (WGS) entry which is preliminary data.</text>
</comment>
<feature type="signal peptide" evidence="2">
    <location>
        <begin position="1"/>
        <end position="15"/>
    </location>
</feature>
<gene>
    <name evidence="3" type="ORF">BpHYR1_017686</name>
</gene>
<keyword evidence="1" id="KW-0472">Membrane</keyword>
<dbReference type="InterPro" id="IPR036179">
    <property type="entry name" value="Ig-like_dom_sf"/>
</dbReference>
<dbReference type="SUPFAM" id="SSF48726">
    <property type="entry name" value="Immunoglobulin"/>
    <property type="match status" value="1"/>
</dbReference>
<proteinExistence type="predicted"/>
<keyword evidence="4" id="KW-1185">Reference proteome</keyword>
<dbReference type="EMBL" id="REGN01001835">
    <property type="protein sequence ID" value="RNA32160.1"/>
    <property type="molecule type" value="Genomic_DNA"/>
</dbReference>
<dbReference type="Gene3D" id="2.60.40.10">
    <property type="entry name" value="Immunoglobulins"/>
    <property type="match status" value="1"/>
</dbReference>
<accession>A0A3M7S9C4</accession>
<sequence length="241" mass="27459">MLNLLILACFALGTAIEIKTPKYYFAVTENTTLDCSSLGTAKFYHENKLITSETFSNARIIDDNKLQFSKLTLEQIKSNYTCFNKESKKSISFDKHPIVSRLTEGFMRKLVDGTFEIKVNIENMQKNCTWIEYVDNNIVYLNSTDDIKLENASMTLKNLKEHDAGKYGCLVANSFGFIVVYSVVEVKPMTYALWPFLAICIQCLLCCIGIFAYEKLALKKKDDNHYELSQQHILTGRMASA</sequence>
<keyword evidence="1" id="KW-1133">Transmembrane helix</keyword>
<organism evidence="3 4">
    <name type="scientific">Brachionus plicatilis</name>
    <name type="common">Marine rotifer</name>
    <name type="synonym">Brachionus muelleri</name>
    <dbReference type="NCBI Taxonomy" id="10195"/>
    <lineage>
        <taxon>Eukaryota</taxon>
        <taxon>Metazoa</taxon>
        <taxon>Spiralia</taxon>
        <taxon>Gnathifera</taxon>
        <taxon>Rotifera</taxon>
        <taxon>Eurotatoria</taxon>
        <taxon>Monogononta</taxon>
        <taxon>Pseudotrocha</taxon>
        <taxon>Ploima</taxon>
        <taxon>Brachionidae</taxon>
        <taxon>Brachionus</taxon>
    </lineage>
</organism>
<dbReference type="Proteomes" id="UP000276133">
    <property type="component" value="Unassembled WGS sequence"/>
</dbReference>
<dbReference type="InterPro" id="IPR013783">
    <property type="entry name" value="Ig-like_fold"/>
</dbReference>
<evidence type="ECO:0000256" key="1">
    <source>
        <dbReference type="SAM" id="Phobius"/>
    </source>
</evidence>
<reference evidence="3 4" key="1">
    <citation type="journal article" date="2018" name="Sci. Rep.">
        <title>Genomic signatures of local adaptation to the degree of environmental predictability in rotifers.</title>
        <authorList>
            <person name="Franch-Gras L."/>
            <person name="Hahn C."/>
            <person name="Garcia-Roger E.M."/>
            <person name="Carmona M.J."/>
            <person name="Serra M."/>
            <person name="Gomez A."/>
        </authorList>
    </citation>
    <scope>NUCLEOTIDE SEQUENCE [LARGE SCALE GENOMIC DNA]</scope>
    <source>
        <strain evidence="3">HYR1</strain>
    </source>
</reference>
<keyword evidence="1" id="KW-0812">Transmembrane</keyword>
<feature type="transmembrane region" description="Helical" evidence="1">
    <location>
        <begin position="191"/>
        <end position="213"/>
    </location>
</feature>
<dbReference type="AlphaFoldDB" id="A0A3M7S9C4"/>
<evidence type="ECO:0000256" key="2">
    <source>
        <dbReference type="SAM" id="SignalP"/>
    </source>
</evidence>
<keyword evidence="2" id="KW-0732">Signal</keyword>